<dbReference type="Proteomes" id="UP000326396">
    <property type="component" value="Linkage Group LG19"/>
</dbReference>
<evidence type="ECO:0000313" key="1">
    <source>
        <dbReference type="EMBL" id="KAD4888818.1"/>
    </source>
</evidence>
<evidence type="ECO:0000313" key="2">
    <source>
        <dbReference type="Proteomes" id="UP000326396"/>
    </source>
</evidence>
<organism evidence="1 2">
    <name type="scientific">Mikania micrantha</name>
    <name type="common">bitter vine</name>
    <dbReference type="NCBI Taxonomy" id="192012"/>
    <lineage>
        <taxon>Eukaryota</taxon>
        <taxon>Viridiplantae</taxon>
        <taxon>Streptophyta</taxon>
        <taxon>Embryophyta</taxon>
        <taxon>Tracheophyta</taxon>
        <taxon>Spermatophyta</taxon>
        <taxon>Magnoliopsida</taxon>
        <taxon>eudicotyledons</taxon>
        <taxon>Gunneridae</taxon>
        <taxon>Pentapetalae</taxon>
        <taxon>asterids</taxon>
        <taxon>campanulids</taxon>
        <taxon>Asterales</taxon>
        <taxon>Asteraceae</taxon>
        <taxon>Asteroideae</taxon>
        <taxon>Heliantheae alliance</taxon>
        <taxon>Eupatorieae</taxon>
        <taxon>Mikania</taxon>
    </lineage>
</organism>
<keyword evidence="2" id="KW-1185">Reference proteome</keyword>
<name>A0A5N6NL45_9ASTR</name>
<proteinExistence type="predicted"/>
<gene>
    <name evidence="1" type="ORF">E3N88_20891</name>
</gene>
<dbReference type="EMBL" id="SZYD01000011">
    <property type="protein sequence ID" value="KAD4888818.1"/>
    <property type="molecule type" value="Genomic_DNA"/>
</dbReference>
<sequence>MISTELEQGCDKLQLVQDINSVFVDHCFIFAGGGGGGGGGGGYGVGGEHEARYGDSVGKGSIGVCGGGGMKLVMLMECYGPTIKDGLKWPAIWPISKQTTTVRV</sequence>
<reference evidence="1 2" key="1">
    <citation type="submission" date="2019-05" db="EMBL/GenBank/DDBJ databases">
        <title>Mikania micrantha, genome provides insights into the molecular mechanism of rapid growth.</title>
        <authorList>
            <person name="Liu B."/>
        </authorList>
    </citation>
    <scope>NUCLEOTIDE SEQUENCE [LARGE SCALE GENOMIC DNA]</scope>
    <source>
        <strain evidence="1">NLD-2019</strain>
        <tissue evidence="1">Leaf</tissue>
    </source>
</reference>
<protein>
    <submittedName>
        <fullName evidence="1">Uncharacterized protein</fullName>
    </submittedName>
</protein>
<dbReference type="AlphaFoldDB" id="A0A5N6NL45"/>
<comment type="caution">
    <text evidence="1">The sequence shown here is derived from an EMBL/GenBank/DDBJ whole genome shotgun (WGS) entry which is preliminary data.</text>
</comment>
<accession>A0A5N6NL45</accession>